<dbReference type="Pfam" id="PF00305">
    <property type="entry name" value="Lipoxygenase"/>
    <property type="match status" value="1"/>
</dbReference>
<evidence type="ECO:0000259" key="3">
    <source>
        <dbReference type="PROSITE" id="PS51393"/>
    </source>
</evidence>
<evidence type="ECO:0000256" key="2">
    <source>
        <dbReference type="ARBA" id="ARBA00023002"/>
    </source>
</evidence>
<dbReference type="OrthoDB" id="229614at2"/>
<dbReference type="EC" id="1.13.11.-" evidence="4"/>
<dbReference type="PRINTS" id="PR00087">
    <property type="entry name" value="LIPOXYGENASE"/>
</dbReference>
<dbReference type="InterPro" id="IPR013819">
    <property type="entry name" value="LipOase_C"/>
</dbReference>
<reference evidence="4 5" key="1">
    <citation type="journal article" date="2016" name="Front. Microbiol.">
        <title>Fuerstia marisgermanicae gen. nov., sp. nov., an Unusual Member of the Phylum Planctomycetes from the German Wadden Sea.</title>
        <authorList>
            <person name="Kohn T."/>
            <person name="Heuer A."/>
            <person name="Jogler M."/>
            <person name="Vollmers J."/>
            <person name="Boedeker C."/>
            <person name="Bunk B."/>
            <person name="Rast P."/>
            <person name="Borchert D."/>
            <person name="Glockner I."/>
            <person name="Freese H.M."/>
            <person name="Klenk H.P."/>
            <person name="Overmann J."/>
            <person name="Kaster A.K."/>
            <person name="Rohde M."/>
            <person name="Wiegand S."/>
            <person name="Jogler C."/>
        </authorList>
    </citation>
    <scope>NUCLEOTIDE SEQUENCE [LARGE SCALE GENOMIC DNA]</scope>
    <source>
        <strain evidence="4 5">NH11</strain>
    </source>
</reference>
<dbReference type="Proteomes" id="UP000187735">
    <property type="component" value="Chromosome"/>
</dbReference>
<feature type="domain" description="Lipoxygenase" evidence="3">
    <location>
        <begin position="1"/>
        <end position="540"/>
    </location>
</feature>
<evidence type="ECO:0000256" key="1">
    <source>
        <dbReference type="ARBA" id="ARBA00022723"/>
    </source>
</evidence>
<dbReference type="GO" id="GO:0034440">
    <property type="term" value="P:lipid oxidation"/>
    <property type="evidence" value="ECO:0007669"/>
    <property type="project" value="InterPro"/>
</dbReference>
<dbReference type="InterPro" id="IPR036226">
    <property type="entry name" value="LipOase_C_sf"/>
</dbReference>
<dbReference type="GO" id="GO:0016702">
    <property type="term" value="F:oxidoreductase activity, acting on single donors with incorporation of molecular oxygen, incorporation of two atoms of oxygen"/>
    <property type="evidence" value="ECO:0007669"/>
    <property type="project" value="InterPro"/>
</dbReference>
<evidence type="ECO:0000313" key="5">
    <source>
        <dbReference type="Proteomes" id="UP000187735"/>
    </source>
</evidence>
<keyword evidence="5" id="KW-1185">Reference proteome</keyword>
<dbReference type="PROSITE" id="PS51393">
    <property type="entry name" value="LIPOXYGENASE_3"/>
    <property type="match status" value="1"/>
</dbReference>
<dbReference type="GO" id="GO:0046872">
    <property type="term" value="F:metal ion binding"/>
    <property type="evidence" value="ECO:0007669"/>
    <property type="project" value="UniProtKB-KW"/>
</dbReference>
<dbReference type="KEGG" id="fmr:Fuma_06255"/>
<dbReference type="STRING" id="1891926.Fuma_06255"/>
<dbReference type="Gene3D" id="3.10.450.60">
    <property type="match status" value="1"/>
</dbReference>
<keyword evidence="1" id="KW-0479">Metal-binding</keyword>
<dbReference type="PANTHER" id="PTHR11771">
    <property type="entry name" value="LIPOXYGENASE"/>
    <property type="match status" value="1"/>
</dbReference>
<proteinExistence type="predicted"/>
<dbReference type="RefSeq" id="WP_077027583.1">
    <property type="nucleotide sequence ID" value="NZ_CP017641.1"/>
</dbReference>
<protein>
    <submittedName>
        <fullName evidence="4">Oleic acid lipoxygenase</fullName>
        <ecNumber evidence="4">1.13.11.-</ecNumber>
    </submittedName>
</protein>
<dbReference type="Gene3D" id="1.20.245.10">
    <property type="entry name" value="Lipoxygenase-1, Domain 5"/>
    <property type="match status" value="1"/>
</dbReference>
<organism evidence="4 5">
    <name type="scientific">Fuerstiella marisgermanici</name>
    <dbReference type="NCBI Taxonomy" id="1891926"/>
    <lineage>
        <taxon>Bacteria</taxon>
        <taxon>Pseudomonadati</taxon>
        <taxon>Planctomycetota</taxon>
        <taxon>Planctomycetia</taxon>
        <taxon>Planctomycetales</taxon>
        <taxon>Planctomycetaceae</taxon>
        <taxon>Fuerstiella</taxon>
    </lineage>
</organism>
<dbReference type="AlphaFoldDB" id="A0A1P8WRB1"/>
<accession>A0A1P8WRB1</accession>
<sequence>MHSLCEISGLGPSGQGLLPELDKPTGRWQERFDELVAEVEQVANLVSGVFGGQLTSPQGLLDISNMFTHIPTPISVEHYVDDTYFGRQRLAGANPLVIKRVQKIEDLKETAFKDEHIVEVIGVKLEPAIDEGRIFICDYEILADFTELSGMGLSSAIPEINPIIPAAVKYFEAPIALFYWEGSGTNGQMRPVGIQIERRVNADVITPKHPKLWPIAKLAVQSADAQIHELDSHAMRCHFVLEAVKVAAERTFHTDHPVLILLRPHLRMLLAINDQVDAFLFNEGDNIDQLLAPPLVEGSHGILEVARRSYDFKVLADWDEEVRTRQMSKDDDDAQDVNVDYPYRDDGKLLWDAITNFTLAYVEHYYQDDQLIIDDIELQNFTSELSGEGRIDGVDRIQDIKSLAKMLTRIIWSSGPLHAALNFSQWDHFGFVANAPFSMFQEFPTGDNPHFPFDNFLPNLHASFRQTGLMYALSSLKYDILGYYEPKDFDTDNDPDLEEIIHEFQCALGQINAEIFRRNLDRAVPYPYLMPIHVPNSTSV</sequence>
<gene>
    <name evidence="4" type="primary">lox</name>
    <name evidence="4" type="ORF">Fuma_06255</name>
</gene>
<dbReference type="InterPro" id="IPR000907">
    <property type="entry name" value="LipOase"/>
</dbReference>
<evidence type="ECO:0000313" key="4">
    <source>
        <dbReference type="EMBL" id="APZ96585.1"/>
    </source>
</evidence>
<keyword evidence="2 4" id="KW-0560">Oxidoreductase</keyword>
<dbReference type="EMBL" id="CP017641">
    <property type="protein sequence ID" value="APZ96585.1"/>
    <property type="molecule type" value="Genomic_DNA"/>
</dbReference>
<dbReference type="SUPFAM" id="SSF48484">
    <property type="entry name" value="Lipoxigenase"/>
    <property type="match status" value="1"/>
</dbReference>
<name>A0A1P8WRB1_9PLAN</name>